<name>A0ABN7X8R7_GIGMA</name>
<accession>A0ABN7X8R7</accession>
<dbReference type="Proteomes" id="UP000789901">
    <property type="component" value="Unassembled WGS sequence"/>
</dbReference>
<evidence type="ECO:0000313" key="3">
    <source>
        <dbReference type="Proteomes" id="UP000789901"/>
    </source>
</evidence>
<dbReference type="EMBL" id="CAJVQB010099163">
    <property type="protein sequence ID" value="CAG8850031.1"/>
    <property type="molecule type" value="Genomic_DNA"/>
</dbReference>
<gene>
    <name evidence="2" type="ORF">GMARGA_LOCUS40006</name>
</gene>
<feature type="region of interest" description="Disordered" evidence="1">
    <location>
        <begin position="41"/>
        <end position="61"/>
    </location>
</feature>
<proteinExistence type="predicted"/>
<evidence type="ECO:0000313" key="2">
    <source>
        <dbReference type="EMBL" id="CAG8850031.1"/>
    </source>
</evidence>
<protein>
    <submittedName>
        <fullName evidence="2">45601_t:CDS:1</fullName>
    </submittedName>
</protein>
<keyword evidence="3" id="KW-1185">Reference proteome</keyword>
<sequence>IPQTPEEPNNTNLDSLIEEETNNTNSNLPTNKEPTSLLIAEESNNTNSDPLLAKTSLMDTS</sequence>
<feature type="non-terminal residue" evidence="2">
    <location>
        <position position="1"/>
    </location>
</feature>
<comment type="caution">
    <text evidence="2">The sequence shown here is derived from an EMBL/GenBank/DDBJ whole genome shotgun (WGS) entry which is preliminary data.</text>
</comment>
<evidence type="ECO:0000256" key="1">
    <source>
        <dbReference type="SAM" id="MobiDB-lite"/>
    </source>
</evidence>
<reference evidence="2 3" key="1">
    <citation type="submission" date="2021-06" db="EMBL/GenBank/DDBJ databases">
        <authorList>
            <person name="Kallberg Y."/>
            <person name="Tangrot J."/>
            <person name="Rosling A."/>
        </authorList>
    </citation>
    <scope>NUCLEOTIDE SEQUENCE [LARGE SCALE GENOMIC DNA]</scope>
    <source>
        <strain evidence="2 3">120-4 pot B 10/14</strain>
    </source>
</reference>
<organism evidence="2 3">
    <name type="scientific">Gigaspora margarita</name>
    <dbReference type="NCBI Taxonomy" id="4874"/>
    <lineage>
        <taxon>Eukaryota</taxon>
        <taxon>Fungi</taxon>
        <taxon>Fungi incertae sedis</taxon>
        <taxon>Mucoromycota</taxon>
        <taxon>Glomeromycotina</taxon>
        <taxon>Glomeromycetes</taxon>
        <taxon>Diversisporales</taxon>
        <taxon>Gigasporaceae</taxon>
        <taxon>Gigaspora</taxon>
    </lineage>
</organism>